<dbReference type="EMBL" id="BKCJ010449940">
    <property type="protein sequence ID" value="GFA58444.1"/>
    <property type="molecule type" value="Genomic_DNA"/>
</dbReference>
<dbReference type="GO" id="GO:0003964">
    <property type="term" value="F:RNA-directed DNA polymerase activity"/>
    <property type="evidence" value="ECO:0007669"/>
    <property type="project" value="UniProtKB-KW"/>
</dbReference>
<proteinExistence type="predicted"/>
<accession>A0A699JUI9</accession>
<name>A0A699JUI9_TANCI</name>
<comment type="caution">
    <text evidence="1">The sequence shown here is derived from an EMBL/GenBank/DDBJ whole genome shotgun (WGS) entry which is preliminary data.</text>
</comment>
<reference evidence="1" key="1">
    <citation type="journal article" date="2019" name="Sci. Rep.">
        <title>Draft genome of Tanacetum cinerariifolium, the natural source of mosquito coil.</title>
        <authorList>
            <person name="Yamashiro T."/>
            <person name="Shiraishi A."/>
            <person name="Satake H."/>
            <person name="Nakayama K."/>
        </authorList>
    </citation>
    <scope>NUCLEOTIDE SEQUENCE</scope>
</reference>
<dbReference type="AlphaFoldDB" id="A0A699JUI9"/>
<organism evidence="1">
    <name type="scientific">Tanacetum cinerariifolium</name>
    <name type="common">Dalmatian daisy</name>
    <name type="synonym">Chrysanthemum cinerariifolium</name>
    <dbReference type="NCBI Taxonomy" id="118510"/>
    <lineage>
        <taxon>Eukaryota</taxon>
        <taxon>Viridiplantae</taxon>
        <taxon>Streptophyta</taxon>
        <taxon>Embryophyta</taxon>
        <taxon>Tracheophyta</taxon>
        <taxon>Spermatophyta</taxon>
        <taxon>Magnoliopsida</taxon>
        <taxon>eudicotyledons</taxon>
        <taxon>Gunneridae</taxon>
        <taxon>Pentapetalae</taxon>
        <taxon>asterids</taxon>
        <taxon>campanulids</taxon>
        <taxon>Asterales</taxon>
        <taxon>Asteraceae</taxon>
        <taxon>Asteroideae</taxon>
        <taxon>Anthemideae</taxon>
        <taxon>Anthemidinae</taxon>
        <taxon>Tanacetum</taxon>
    </lineage>
</organism>
<gene>
    <name evidence="1" type="ORF">Tci_630416</name>
</gene>
<protein>
    <submittedName>
        <fullName evidence="1">Reverse transcriptase domain-containing protein</fullName>
    </submittedName>
</protein>
<keyword evidence="1" id="KW-0548">Nucleotidyltransferase</keyword>
<sequence>MSNHEQTLLSQPTSAVRNTIGKELIPQDLDRPASDAAFREYCDRNYHQLLPIIAEKVHKEKKNGPQEKAWIWISPQHVLNQGAAVPSRQGKNIRKEERCSKDWRTVCSTGLETRGRVCPHTRTNQGAGHTTVVVETPKAATRVLLQGKQSLLLKNVITKEHP</sequence>
<keyword evidence="1" id="KW-0695">RNA-directed DNA polymerase</keyword>
<evidence type="ECO:0000313" key="1">
    <source>
        <dbReference type="EMBL" id="GFA58444.1"/>
    </source>
</evidence>
<keyword evidence="1" id="KW-0808">Transferase</keyword>